<name>A0A4V2EY42_9MICO</name>
<dbReference type="EMBL" id="SGWX01000001">
    <property type="protein sequence ID" value="RZS61680.1"/>
    <property type="molecule type" value="Genomic_DNA"/>
</dbReference>
<protein>
    <recommendedName>
        <fullName evidence="3">Phage capsid protein</fullName>
    </recommendedName>
</protein>
<accession>A0A4V2EY42</accession>
<evidence type="ECO:0000313" key="1">
    <source>
        <dbReference type="EMBL" id="RZS61680.1"/>
    </source>
</evidence>
<dbReference type="AlphaFoldDB" id="A0A4V2EY42"/>
<dbReference type="NCBIfam" id="NF045672">
    <property type="entry name" value="MCP_gp7_epsi_15"/>
    <property type="match status" value="1"/>
</dbReference>
<organism evidence="1 2">
    <name type="scientific">Xylanimonas ulmi</name>
    <dbReference type="NCBI Taxonomy" id="228973"/>
    <lineage>
        <taxon>Bacteria</taxon>
        <taxon>Bacillati</taxon>
        <taxon>Actinomycetota</taxon>
        <taxon>Actinomycetes</taxon>
        <taxon>Micrococcales</taxon>
        <taxon>Promicromonosporaceae</taxon>
        <taxon>Xylanimonas</taxon>
    </lineage>
</organism>
<dbReference type="RefSeq" id="WP_130414564.1">
    <property type="nucleotide sequence ID" value="NZ_SGWX01000001.1"/>
</dbReference>
<dbReference type="OrthoDB" id="3514784at2"/>
<gene>
    <name evidence="1" type="ORF">EV386_1990</name>
</gene>
<dbReference type="Proteomes" id="UP000293852">
    <property type="component" value="Unassembled WGS sequence"/>
</dbReference>
<proteinExistence type="predicted"/>
<dbReference type="InterPro" id="IPR048813">
    <property type="entry name" value="GP7-like"/>
</dbReference>
<evidence type="ECO:0008006" key="3">
    <source>
        <dbReference type="Google" id="ProtNLM"/>
    </source>
</evidence>
<reference evidence="1 2" key="1">
    <citation type="submission" date="2019-02" db="EMBL/GenBank/DDBJ databases">
        <title>Sequencing the genomes of 1000 actinobacteria strains.</title>
        <authorList>
            <person name="Klenk H.-P."/>
        </authorList>
    </citation>
    <scope>NUCLEOTIDE SEQUENCE [LARGE SCALE GENOMIC DNA]</scope>
    <source>
        <strain evidence="1 2">DSM 16932</strain>
    </source>
</reference>
<keyword evidence="2" id="KW-1185">Reference proteome</keyword>
<dbReference type="SUPFAM" id="SSF56563">
    <property type="entry name" value="Major capsid protein gp5"/>
    <property type="match status" value="1"/>
</dbReference>
<sequence length="328" mass="34730">MAITLADAQVNVQDDVDFAVIDNLRRSSWLIDQITFDDCVNPSGGGATLTYGYTRLVSAAPAAFRAFNTEYTPGEAKRERKTVDLKPLGGAFNVDRVLARLGAASTNEEAFQFEQLNKSIRTRFQDELVNGDTAVSSAGFDGLDKALAGTVTEFGAGAVADWTAVTLGDDRGLTNDALDLLDELVHAVNEGAGAILTNDKGAARVRSLARRAGYYTRSEDALGRVVEMFGSAVIVDLGDNANGSGPIVPVETRTIGEDSVTGLTDIYAVRFGLDAFHAVSTVGQLVQTFRPNYDAPGAVKTGEMEMGPTAAVLKSTRGAAVLRNVKVQ</sequence>
<comment type="caution">
    <text evidence="1">The sequence shown here is derived from an EMBL/GenBank/DDBJ whole genome shotgun (WGS) entry which is preliminary data.</text>
</comment>
<evidence type="ECO:0000313" key="2">
    <source>
        <dbReference type="Proteomes" id="UP000293852"/>
    </source>
</evidence>